<comment type="caution">
    <text evidence="4">The sequence shown here is derived from an EMBL/GenBank/DDBJ whole genome shotgun (WGS) entry which is preliminary data.</text>
</comment>
<dbReference type="PANTHER" id="PTHR47965:SF63">
    <property type="entry name" value="OS01G0937200 PROTEIN"/>
    <property type="match status" value="1"/>
</dbReference>
<dbReference type="InterPro" id="IPR032861">
    <property type="entry name" value="TAXi_N"/>
</dbReference>
<dbReference type="Gramene" id="rna-gnl|WGS:JABURB|Cocit.L4588.1">
    <property type="protein sequence ID" value="cds-KAF7852294.1"/>
    <property type="gene ID" value="gene-BT93_L4588"/>
</dbReference>
<dbReference type="Pfam" id="PF14543">
    <property type="entry name" value="TAXi_N"/>
    <property type="match status" value="1"/>
</dbReference>
<organism evidence="4 5">
    <name type="scientific">Corymbia citriodora subsp. variegata</name>
    <dbReference type="NCBI Taxonomy" id="360336"/>
    <lineage>
        <taxon>Eukaryota</taxon>
        <taxon>Viridiplantae</taxon>
        <taxon>Streptophyta</taxon>
        <taxon>Embryophyta</taxon>
        <taxon>Tracheophyta</taxon>
        <taxon>Spermatophyta</taxon>
        <taxon>Magnoliopsida</taxon>
        <taxon>eudicotyledons</taxon>
        <taxon>Gunneridae</taxon>
        <taxon>Pentapetalae</taxon>
        <taxon>rosids</taxon>
        <taxon>malvids</taxon>
        <taxon>Myrtales</taxon>
        <taxon>Myrtaceae</taxon>
        <taxon>Myrtoideae</taxon>
        <taxon>Eucalypteae</taxon>
        <taxon>Corymbia</taxon>
    </lineage>
</organism>
<dbReference type="InterPro" id="IPR021109">
    <property type="entry name" value="Peptidase_aspartic_dom_sf"/>
</dbReference>
<dbReference type="SUPFAM" id="SSF50630">
    <property type="entry name" value="Acid proteases"/>
    <property type="match status" value="1"/>
</dbReference>
<dbReference type="Pfam" id="PF14541">
    <property type="entry name" value="TAXi_C"/>
    <property type="match status" value="1"/>
</dbReference>
<feature type="chain" id="PRO_5035805749" description="Peptidase A1 domain-containing protein" evidence="2">
    <location>
        <begin position="23"/>
        <end position="402"/>
    </location>
</feature>
<dbReference type="PANTHER" id="PTHR47965">
    <property type="entry name" value="ASPARTYL PROTEASE-RELATED"/>
    <property type="match status" value="1"/>
</dbReference>
<dbReference type="OrthoDB" id="1258937at2759"/>
<dbReference type="InterPro" id="IPR032799">
    <property type="entry name" value="TAXi_C"/>
</dbReference>
<comment type="similarity">
    <text evidence="1">Belongs to the peptidase A1 family.</text>
</comment>
<feature type="domain" description="Peptidase A1" evidence="3">
    <location>
        <begin position="37"/>
        <end position="381"/>
    </location>
</feature>
<evidence type="ECO:0000256" key="1">
    <source>
        <dbReference type="ARBA" id="ARBA00007447"/>
    </source>
</evidence>
<dbReference type="EMBL" id="MU089517">
    <property type="protein sequence ID" value="KAF7852294.1"/>
    <property type="molecule type" value="Genomic_DNA"/>
</dbReference>
<evidence type="ECO:0000313" key="5">
    <source>
        <dbReference type="Proteomes" id="UP000806378"/>
    </source>
</evidence>
<feature type="signal peptide" evidence="2">
    <location>
        <begin position="1"/>
        <end position="22"/>
    </location>
</feature>
<dbReference type="AlphaFoldDB" id="A0A8T0CYT0"/>
<keyword evidence="2" id="KW-0732">Signal</keyword>
<evidence type="ECO:0000256" key="2">
    <source>
        <dbReference type="SAM" id="SignalP"/>
    </source>
</evidence>
<dbReference type="Gene3D" id="2.40.70.10">
    <property type="entry name" value="Acid Proteases"/>
    <property type="match status" value="2"/>
</dbReference>
<dbReference type="InterPro" id="IPR001461">
    <property type="entry name" value="Aspartic_peptidase_A1"/>
</dbReference>
<accession>A0A8T0CYT0</accession>
<dbReference type="GO" id="GO:0006508">
    <property type="term" value="P:proteolysis"/>
    <property type="evidence" value="ECO:0007669"/>
    <property type="project" value="InterPro"/>
</dbReference>
<dbReference type="GO" id="GO:0004190">
    <property type="term" value="F:aspartic-type endopeptidase activity"/>
    <property type="evidence" value="ECO:0007669"/>
    <property type="project" value="InterPro"/>
</dbReference>
<evidence type="ECO:0000259" key="3">
    <source>
        <dbReference type="PROSITE" id="PS51767"/>
    </source>
</evidence>
<name>A0A8T0CYT0_CORYI</name>
<keyword evidence="5" id="KW-1185">Reference proteome</keyword>
<dbReference type="PROSITE" id="PS51767">
    <property type="entry name" value="PEPTIDASE_A1"/>
    <property type="match status" value="1"/>
</dbReference>
<gene>
    <name evidence="4" type="ORF">BT93_L4588</name>
</gene>
<sequence>MKRNTLLLLSILTLTLSTEVFAPPSYHTLVAPILQHYGTNTTLYSITLNGGEHYIIDLDAPFSWYRCRSPRHPVACNSGACAVARSYIPPSCPVNNTFTGRRCHCNDAPVNPITKSCAPSQSTYKDLVIYWTNGRFLTTGMHFNRSYVSCAPPSLLQSLPEEAIGVGALSRSSLSLPSVFTDPLGQLVARKFALCLPSWMEARGAIFFGDGPYYRPNHLDPSTDVDAAKVLTYTPLQGDSRSLGYFINVTGISINGNHMKLSTNVPYTTLKSNLFKTFIRAFKKAAKGVFQVTSVDPFRLCFIISSTNNGKLIPQIDLMLGNGEKWTIYPSNLIMQVDDNVVCLTFVDGGETAEHAVVIGAYQMASNLLQFDLDQSRLGFSSSLYPHGATCGDFNFTVAGTV</sequence>
<reference evidence="4" key="1">
    <citation type="submission" date="2020-05" db="EMBL/GenBank/DDBJ databases">
        <title>WGS assembly of Corymbia citriodora subspecies variegata.</title>
        <authorList>
            <person name="Barry K."/>
            <person name="Hundley H."/>
            <person name="Shu S."/>
            <person name="Jenkins J."/>
            <person name="Grimwood J."/>
            <person name="Baten A."/>
        </authorList>
    </citation>
    <scope>NUCLEOTIDE SEQUENCE</scope>
    <source>
        <strain evidence="4">CV2-018</strain>
    </source>
</reference>
<evidence type="ECO:0000313" key="4">
    <source>
        <dbReference type="EMBL" id="KAF7852294.1"/>
    </source>
</evidence>
<proteinExistence type="inferred from homology"/>
<dbReference type="InterPro" id="IPR033121">
    <property type="entry name" value="PEPTIDASE_A1"/>
</dbReference>
<protein>
    <recommendedName>
        <fullName evidence="3">Peptidase A1 domain-containing protein</fullName>
    </recommendedName>
</protein>
<dbReference type="Proteomes" id="UP000806378">
    <property type="component" value="Unassembled WGS sequence"/>
</dbReference>